<accession>L1JDF3</accession>
<dbReference type="InterPro" id="IPR013951">
    <property type="entry name" value="Rxt3"/>
</dbReference>
<evidence type="ECO:0000313" key="3">
    <source>
        <dbReference type="EnsemblProtists" id="EKX46551"/>
    </source>
</evidence>
<dbReference type="EnsemblProtists" id="EKX46551">
    <property type="protein sequence ID" value="EKX46551"/>
    <property type="gene ID" value="GUITHDRAFT_107755"/>
</dbReference>
<dbReference type="Gene3D" id="2.170.130.20">
    <property type="entry name" value="LCCL-like domain"/>
    <property type="match status" value="1"/>
</dbReference>
<sequence>MVGKSDLDDLSWRFVAFSPLLIYFLSLYCISVLDVGAGEVDSKMEGIETATGDTALSVATQGAAGGVGPEAPKLQIDNLEKVQYTAGKSLSGFKAGDLVRCEIEAKHITQDNLGIKERRIWGNEPYTDDSDLVAIAVHSGIITPTAEPPKFSVLVMIMRILEGQSVYTSSMRNSLKSRSLTGYEHKGLSMRLEGSAICKTTEDEAKLTHVVLRPVRLERYSIKSHNAFSEARVIFSLSNEPAFKYSLSVVADRSPDAKYWTSVRLQTQSMYAETRDRKRYELSLENHVQGQPATYRFAECLKPRTTSKAVIQEAGVPLPEADCTIVEKGLLWNQIEWGVSSVRIRGNVYKLACLFFLPNSSPVSTGKE</sequence>
<name>L1JDF3_GUITC</name>
<dbReference type="STRING" id="905079.L1JDF3"/>
<dbReference type="KEGG" id="gtt:GUITHDRAFT_107755"/>
<dbReference type="InterPro" id="IPR036609">
    <property type="entry name" value="LCCL_sf"/>
</dbReference>
<keyword evidence="4" id="KW-1185">Reference proteome</keyword>
<dbReference type="Pfam" id="PF08642">
    <property type="entry name" value="Rxt3"/>
    <property type="match status" value="1"/>
</dbReference>
<dbReference type="GeneID" id="17303087"/>
<dbReference type="SUPFAM" id="SSF69848">
    <property type="entry name" value="LCCL domain"/>
    <property type="match status" value="1"/>
</dbReference>
<evidence type="ECO:0000313" key="2">
    <source>
        <dbReference type="EMBL" id="EKX46551.1"/>
    </source>
</evidence>
<keyword evidence="1" id="KW-0472">Membrane</keyword>
<dbReference type="AlphaFoldDB" id="L1JDF3"/>
<dbReference type="eggNOG" id="KOG4843">
    <property type="taxonomic scope" value="Eukaryota"/>
</dbReference>
<reference evidence="2 4" key="1">
    <citation type="journal article" date="2012" name="Nature">
        <title>Algal genomes reveal evolutionary mosaicism and the fate of nucleomorphs.</title>
        <authorList>
            <consortium name="DOE Joint Genome Institute"/>
            <person name="Curtis B.A."/>
            <person name="Tanifuji G."/>
            <person name="Burki F."/>
            <person name="Gruber A."/>
            <person name="Irimia M."/>
            <person name="Maruyama S."/>
            <person name="Arias M.C."/>
            <person name="Ball S.G."/>
            <person name="Gile G.H."/>
            <person name="Hirakawa Y."/>
            <person name="Hopkins J.F."/>
            <person name="Kuo A."/>
            <person name="Rensing S.A."/>
            <person name="Schmutz J."/>
            <person name="Symeonidi A."/>
            <person name="Elias M."/>
            <person name="Eveleigh R.J."/>
            <person name="Herman E.K."/>
            <person name="Klute M.J."/>
            <person name="Nakayama T."/>
            <person name="Obornik M."/>
            <person name="Reyes-Prieto A."/>
            <person name="Armbrust E.V."/>
            <person name="Aves S.J."/>
            <person name="Beiko R.G."/>
            <person name="Coutinho P."/>
            <person name="Dacks J.B."/>
            <person name="Durnford D.G."/>
            <person name="Fast N.M."/>
            <person name="Green B.R."/>
            <person name="Grisdale C.J."/>
            <person name="Hempel F."/>
            <person name="Henrissat B."/>
            <person name="Hoppner M.P."/>
            <person name="Ishida K."/>
            <person name="Kim E."/>
            <person name="Koreny L."/>
            <person name="Kroth P.G."/>
            <person name="Liu Y."/>
            <person name="Malik S.B."/>
            <person name="Maier U.G."/>
            <person name="McRose D."/>
            <person name="Mock T."/>
            <person name="Neilson J.A."/>
            <person name="Onodera N.T."/>
            <person name="Poole A.M."/>
            <person name="Pritham E.J."/>
            <person name="Richards T.A."/>
            <person name="Rocap G."/>
            <person name="Roy S.W."/>
            <person name="Sarai C."/>
            <person name="Schaack S."/>
            <person name="Shirato S."/>
            <person name="Slamovits C.H."/>
            <person name="Spencer D.F."/>
            <person name="Suzuki S."/>
            <person name="Worden A.Z."/>
            <person name="Zauner S."/>
            <person name="Barry K."/>
            <person name="Bell C."/>
            <person name="Bharti A.K."/>
            <person name="Crow J.A."/>
            <person name="Grimwood J."/>
            <person name="Kramer R."/>
            <person name="Lindquist E."/>
            <person name="Lucas S."/>
            <person name="Salamov A."/>
            <person name="McFadden G.I."/>
            <person name="Lane C.E."/>
            <person name="Keeling P.J."/>
            <person name="Gray M.W."/>
            <person name="Grigoriev I.V."/>
            <person name="Archibald J.M."/>
        </authorList>
    </citation>
    <scope>NUCLEOTIDE SEQUENCE</scope>
    <source>
        <strain evidence="2 4">CCMP2712</strain>
    </source>
</reference>
<dbReference type="RefSeq" id="XP_005833531.1">
    <property type="nucleotide sequence ID" value="XM_005833474.1"/>
</dbReference>
<evidence type="ECO:0000313" key="4">
    <source>
        <dbReference type="Proteomes" id="UP000011087"/>
    </source>
</evidence>
<protein>
    <submittedName>
        <fullName evidence="2 3">Uncharacterized protein</fullName>
    </submittedName>
</protein>
<gene>
    <name evidence="2" type="ORF">GUITHDRAFT_107755</name>
</gene>
<dbReference type="EMBL" id="JH992994">
    <property type="protein sequence ID" value="EKX46551.1"/>
    <property type="molecule type" value="Genomic_DNA"/>
</dbReference>
<reference evidence="4" key="2">
    <citation type="submission" date="2012-11" db="EMBL/GenBank/DDBJ databases">
        <authorList>
            <person name="Kuo A."/>
            <person name="Curtis B.A."/>
            <person name="Tanifuji G."/>
            <person name="Burki F."/>
            <person name="Gruber A."/>
            <person name="Irimia M."/>
            <person name="Maruyama S."/>
            <person name="Arias M.C."/>
            <person name="Ball S.G."/>
            <person name="Gile G.H."/>
            <person name="Hirakawa Y."/>
            <person name="Hopkins J.F."/>
            <person name="Rensing S.A."/>
            <person name="Schmutz J."/>
            <person name="Symeonidi A."/>
            <person name="Elias M."/>
            <person name="Eveleigh R.J."/>
            <person name="Herman E.K."/>
            <person name="Klute M.J."/>
            <person name="Nakayama T."/>
            <person name="Obornik M."/>
            <person name="Reyes-Prieto A."/>
            <person name="Armbrust E.V."/>
            <person name="Aves S.J."/>
            <person name="Beiko R.G."/>
            <person name="Coutinho P."/>
            <person name="Dacks J.B."/>
            <person name="Durnford D.G."/>
            <person name="Fast N.M."/>
            <person name="Green B.R."/>
            <person name="Grisdale C."/>
            <person name="Hempe F."/>
            <person name="Henrissat B."/>
            <person name="Hoppner M.P."/>
            <person name="Ishida K.-I."/>
            <person name="Kim E."/>
            <person name="Koreny L."/>
            <person name="Kroth P.G."/>
            <person name="Liu Y."/>
            <person name="Malik S.-B."/>
            <person name="Maier U.G."/>
            <person name="McRose D."/>
            <person name="Mock T."/>
            <person name="Neilson J.A."/>
            <person name="Onodera N.T."/>
            <person name="Poole A.M."/>
            <person name="Pritham E.J."/>
            <person name="Richards T.A."/>
            <person name="Rocap G."/>
            <person name="Roy S.W."/>
            <person name="Sarai C."/>
            <person name="Schaack S."/>
            <person name="Shirato S."/>
            <person name="Slamovits C.H."/>
            <person name="Spencer D.F."/>
            <person name="Suzuki S."/>
            <person name="Worden A.Z."/>
            <person name="Zauner S."/>
            <person name="Barry K."/>
            <person name="Bell C."/>
            <person name="Bharti A.K."/>
            <person name="Crow J.A."/>
            <person name="Grimwood J."/>
            <person name="Kramer R."/>
            <person name="Lindquist E."/>
            <person name="Lucas S."/>
            <person name="Salamov A."/>
            <person name="McFadden G.I."/>
            <person name="Lane C.E."/>
            <person name="Keeling P.J."/>
            <person name="Gray M.W."/>
            <person name="Grigoriev I.V."/>
            <person name="Archibald J.M."/>
        </authorList>
    </citation>
    <scope>NUCLEOTIDE SEQUENCE</scope>
    <source>
        <strain evidence="4">CCMP2712</strain>
    </source>
</reference>
<feature type="transmembrane region" description="Helical" evidence="1">
    <location>
        <begin position="12"/>
        <end position="33"/>
    </location>
</feature>
<keyword evidence="1" id="KW-1133">Transmembrane helix</keyword>
<dbReference type="Proteomes" id="UP000011087">
    <property type="component" value="Unassembled WGS sequence"/>
</dbReference>
<reference evidence="3" key="3">
    <citation type="submission" date="2016-03" db="UniProtKB">
        <authorList>
            <consortium name="EnsemblProtists"/>
        </authorList>
    </citation>
    <scope>IDENTIFICATION</scope>
</reference>
<proteinExistence type="predicted"/>
<dbReference type="PaxDb" id="55529-EKX46551"/>
<dbReference type="OMA" id="PQISYPE"/>
<dbReference type="OrthoDB" id="3596986at2759"/>
<dbReference type="HOGENOM" id="CLU_753245_0_0_1"/>
<organism evidence="2">
    <name type="scientific">Guillardia theta (strain CCMP2712)</name>
    <name type="common">Cryptophyte</name>
    <dbReference type="NCBI Taxonomy" id="905079"/>
    <lineage>
        <taxon>Eukaryota</taxon>
        <taxon>Cryptophyceae</taxon>
        <taxon>Pyrenomonadales</taxon>
        <taxon>Geminigeraceae</taxon>
        <taxon>Guillardia</taxon>
    </lineage>
</organism>
<evidence type="ECO:0000256" key="1">
    <source>
        <dbReference type="SAM" id="Phobius"/>
    </source>
</evidence>
<keyword evidence="1" id="KW-0812">Transmembrane</keyword>